<evidence type="ECO:0000313" key="12">
    <source>
        <dbReference type="Proteomes" id="UP001168540"/>
    </source>
</evidence>
<comment type="similarity">
    <text evidence="1">Belongs to the FlgM family.</text>
</comment>
<keyword evidence="6" id="KW-0804">Transcription</keyword>
<evidence type="ECO:0000256" key="7">
    <source>
        <dbReference type="ARBA" id="ARBA00024739"/>
    </source>
</evidence>
<evidence type="ECO:0000256" key="8">
    <source>
        <dbReference type="ARBA" id="ARBA00030117"/>
    </source>
</evidence>
<evidence type="ECO:0000313" key="11">
    <source>
        <dbReference type="EMBL" id="MDN0073322.1"/>
    </source>
</evidence>
<dbReference type="NCBIfam" id="TIGR03824">
    <property type="entry name" value="FlgM_jcvi"/>
    <property type="match status" value="1"/>
</dbReference>
<evidence type="ECO:0000256" key="5">
    <source>
        <dbReference type="ARBA" id="ARBA00023015"/>
    </source>
</evidence>
<keyword evidence="11" id="KW-0966">Cell projection</keyword>
<protein>
    <recommendedName>
        <fullName evidence="2">Negative regulator of flagellin synthesis</fullName>
    </recommendedName>
    <alternativeName>
        <fullName evidence="8">Anti-sigma-28 factor</fullName>
    </alternativeName>
</protein>
<keyword evidence="4" id="KW-1005">Bacterial flagellum biogenesis</keyword>
<evidence type="ECO:0000256" key="1">
    <source>
        <dbReference type="ARBA" id="ARBA00005322"/>
    </source>
</evidence>
<dbReference type="InterPro" id="IPR031316">
    <property type="entry name" value="FlgM_C"/>
</dbReference>
<gene>
    <name evidence="11" type="primary">flgM</name>
    <name evidence="11" type="ORF">QU481_00210</name>
</gene>
<keyword evidence="12" id="KW-1185">Reference proteome</keyword>
<keyword evidence="5" id="KW-0805">Transcription regulation</keyword>
<name>A0ABT7XHS0_9NEIS</name>
<reference evidence="11" key="1">
    <citation type="submission" date="2023-06" db="EMBL/GenBank/DDBJ databases">
        <authorList>
            <person name="Zhang S."/>
        </authorList>
    </citation>
    <scope>NUCLEOTIDE SEQUENCE</scope>
    <source>
        <strain evidence="11">SG2303</strain>
    </source>
</reference>
<evidence type="ECO:0000256" key="2">
    <source>
        <dbReference type="ARBA" id="ARBA00017823"/>
    </source>
</evidence>
<keyword evidence="11" id="KW-0282">Flagellum</keyword>
<evidence type="ECO:0000259" key="10">
    <source>
        <dbReference type="Pfam" id="PF04316"/>
    </source>
</evidence>
<feature type="region of interest" description="Disordered" evidence="9">
    <location>
        <begin position="1"/>
        <end position="35"/>
    </location>
</feature>
<feature type="domain" description="Anti-sigma-28 factor FlgM C-terminal" evidence="10">
    <location>
        <begin position="35"/>
        <end position="88"/>
    </location>
</feature>
<evidence type="ECO:0000256" key="9">
    <source>
        <dbReference type="SAM" id="MobiDB-lite"/>
    </source>
</evidence>
<accession>A0ABT7XHS0</accession>
<organism evidence="11 12">
    <name type="scientific">Crenobacter oryzisoli</name>
    <dbReference type="NCBI Taxonomy" id="3056844"/>
    <lineage>
        <taxon>Bacteria</taxon>
        <taxon>Pseudomonadati</taxon>
        <taxon>Pseudomonadota</taxon>
        <taxon>Betaproteobacteria</taxon>
        <taxon>Neisseriales</taxon>
        <taxon>Neisseriaceae</taxon>
        <taxon>Crenobacter</taxon>
    </lineage>
</organism>
<dbReference type="RefSeq" id="WP_289827841.1">
    <property type="nucleotide sequence ID" value="NZ_JAUEDK010000001.1"/>
</dbReference>
<dbReference type="InterPro" id="IPR035890">
    <property type="entry name" value="Anti-sigma-28_factor_FlgM_sf"/>
</dbReference>
<dbReference type="SUPFAM" id="SSF101498">
    <property type="entry name" value="Anti-sigma factor FlgM"/>
    <property type="match status" value="1"/>
</dbReference>
<keyword evidence="11" id="KW-0969">Cilium</keyword>
<dbReference type="Proteomes" id="UP001168540">
    <property type="component" value="Unassembled WGS sequence"/>
</dbReference>
<evidence type="ECO:0000256" key="4">
    <source>
        <dbReference type="ARBA" id="ARBA00022795"/>
    </source>
</evidence>
<proteinExistence type="inferred from homology"/>
<dbReference type="InterPro" id="IPR007412">
    <property type="entry name" value="FlgM"/>
</dbReference>
<dbReference type="EMBL" id="JAUEDK010000001">
    <property type="protein sequence ID" value="MDN0073322.1"/>
    <property type="molecule type" value="Genomic_DNA"/>
</dbReference>
<evidence type="ECO:0000256" key="6">
    <source>
        <dbReference type="ARBA" id="ARBA00023163"/>
    </source>
</evidence>
<keyword evidence="3" id="KW-0678">Repressor</keyword>
<dbReference type="Pfam" id="PF04316">
    <property type="entry name" value="FlgM"/>
    <property type="match status" value="1"/>
</dbReference>
<comment type="function">
    <text evidence="7">Responsible for the coupling of flagellin expression to flagellar assembly by preventing expression of the flagellin genes when a component of the middle class of proteins is defective. It negatively regulates flagellar genes by inhibiting the activity of FliA by directly binding to FliA.</text>
</comment>
<comment type="caution">
    <text evidence="11">The sequence shown here is derived from an EMBL/GenBank/DDBJ whole genome shotgun (WGS) entry which is preliminary data.</text>
</comment>
<evidence type="ECO:0000256" key="3">
    <source>
        <dbReference type="ARBA" id="ARBA00022491"/>
    </source>
</evidence>
<sequence>MKVETNRSLAAAYGTPSRSTRKDDEVQSGTTGATDSVAINPLASQISAVERSVASEPAFDAGKVEAIRSAIAAGTFEVNPGAIADGLIASARELLGR</sequence>